<dbReference type="GO" id="GO:0030599">
    <property type="term" value="F:pectinesterase activity"/>
    <property type="evidence" value="ECO:0007669"/>
    <property type="project" value="UniProtKB-UniRule"/>
</dbReference>
<sequence length="569" mass="61579">MASSNPISLLTFFILFFFLLSSPSHSTAPVTTVEICQSATSPSFCRSFLPASLASVHSHCRFTLAHALARAHAFLGLVDAHLGLAPTLPTRIVSALHDCHSLAAANVEFISSTLDTVNNTTQLLPFYEADELLSFISALITNGDTCYEGLTVAAATTTSSVVGSVEKVLAALSYDKNVYSLYLSLFKMGWVPENMKAPGLPEGKHFRLRRGPLNLKMSPENRAYYDRLVHRKRPAAPGRRLLQTNYEAEGILVNGIVAVDKNGSYDYTTINAAIAAAPNNSAAGNGYFLIFVSSGVYNESVVVPKNKKYVLMIGEGNNQTIITGNNNVVDGSTTFNSATVVVEGTGFFGVNLTITNTAGAIKHQAVALRVSADLTTFYSCIFEGYQDTLYAHTLRQFYRECDVYGTVDFIFGNAAVVIQNCNLYTRLPLSGQFNALTAQGRTDPNQNTGTSIHNCTIKPTAELAASPATKSYLGRPWKEYSRTVYMQSFIDAFIDPAGWKEWDGTLNLNTSYYAEFSNSGPGSDTSRRVKWAVGVINATVASNFTVSSLLAGDQWLPPTTVPYTGGLIS</sequence>
<dbReference type="InterPro" id="IPR012334">
    <property type="entry name" value="Pectin_lyas_fold"/>
</dbReference>
<dbReference type="CDD" id="cd15798">
    <property type="entry name" value="PMEI-like_3"/>
    <property type="match status" value="1"/>
</dbReference>
<dbReference type="Pfam" id="PF04043">
    <property type="entry name" value="PMEI"/>
    <property type="match status" value="1"/>
</dbReference>
<dbReference type="SUPFAM" id="SSF51126">
    <property type="entry name" value="Pectin lyase-like"/>
    <property type="match status" value="1"/>
</dbReference>
<feature type="signal peptide" evidence="9">
    <location>
        <begin position="1"/>
        <end position="26"/>
    </location>
</feature>
<comment type="subcellular location">
    <subcellularLocation>
        <location evidence="1">Secreted</location>
        <location evidence="1">Cell wall</location>
    </subcellularLocation>
</comment>
<dbReference type="InterPro" id="IPR000070">
    <property type="entry name" value="Pectinesterase_cat"/>
</dbReference>
<keyword evidence="5" id="KW-0134">Cell wall</keyword>
<keyword evidence="12" id="KW-1185">Reference proteome</keyword>
<dbReference type="FunFam" id="2.160.20.10:FF:000001">
    <property type="entry name" value="Pectinesterase"/>
    <property type="match status" value="1"/>
</dbReference>
<dbReference type="Gene3D" id="1.20.140.40">
    <property type="entry name" value="Invertase/pectin methylesterase inhibitor family protein"/>
    <property type="match status" value="1"/>
</dbReference>
<dbReference type="EC" id="3.1.1.11" evidence="9"/>
<evidence type="ECO:0000256" key="6">
    <source>
        <dbReference type="ARBA" id="ARBA00022801"/>
    </source>
</evidence>
<dbReference type="GO" id="GO:0042545">
    <property type="term" value="P:cell wall modification"/>
    <property type="evidence" value="ECO:0007669"/>
    <property type="project" value="UniProtKB-UniRule"/>
</dbReference>
<dbReference type="OrthoDB" id="2019149at2759"/>
<keyword evidence="6 9" id="KW-0378">Hydrolase</keyword>
<evidence type="ECO:0000313" key="13">
    <source>
        <dbReference type="RefSeq" id="XP_022154187.1"/>
    </source>
</evidence>
<dbReference type="InterPro" id="IPR035513">
    <property type="entry name" value="Invertase/methylesterase_inhib"/>
</dbReference>
<dbReference type="SUPFAM" id="SSF101148">
    <property type="entry name" value="Plant invertase/pectin methylesterase inhibitor"/>
    <property type="match status" value="1"/>
</dbReference>
<dbReference type="KEGG" id="mcha:111021503"/>
<dbReference type="PANTHER" id="PTHR31707">
    <property type="entry name" value="PECTINESTERASE"/>
    <property type="match status" value="1"/>
</dbReference>
<dbReference type="UniPathway" id="UPA00545">
    <property type="reaction ID" value="UER00823"/>
</dbReference>
<feature type="chain" id="PRO_5027140020" description="Pectinesterase" evidence="9">
    <location>
        <begin position="27"/>
        <end position="569"/>
    </location>
</feature>
<dbReference type="AlphaFoldDB" id="A0A6J1DL06"/>
<name>A0A6J1DL06_MOMCH</name>
<organism evidence="12 13">
    <name type="scientific">Momordica charantia</name>
    <name type="common">Bitter gourd</name>
    <name type="synonym">Balsam pear</name>
    <dbReference type="NCBI Taxonomy" id="3673"/>
    <lineage>
        <taxon>Eukaryota</taxon>
        <taxon>Viridiplantae</taxon>
        <taxon>Streptophyta</taxon>
        <taxon>Embryophyta</taxon>
        <taxon>Tracheophyta</taxon>
        <taxon>Spermatophyta</taxon>
        <taxon>Magnoliopsida</taxon>
        <taxon>eudicotyledons</taxon>
        <taxon>Gunneridae</taxon>
        <taxon>Pentapetalae</taxon>
        <taxon>rosids</taxon>
        <taxon>fabids</taxon>
        <taxon>Cucurbitales</taxon>
        <taxon>Cucurbitaceae</taxon>
        <taxon>Momordiceae</taxon>
        <taxon>Momordica</taxon>
    </lineage>
</organism>
<dbReference type="Gene3D" id="2.160.20.10">
    <property type="entry name" value="Single-stranded right-handed beta-helix, Pectin lyase-like"/>
    <property type="match status" value="1"/>
</dbReference>
<dbReference type="Pfam" id="PF01095">
    <property type="entry name" value="Pectinesterase"/>
    <property type="match status" value="1"/>
</dbReference>
<evidence type="ECO:0000259" key="10">
    <source>
        <dbReference type="Pfam" id="PF01095"/>
    </source>
</evidence>
<accession>A0A6J1DL06</accession>
<keyword evidence="7 9" id="KW-0063">Aspartyl esterase</keyword>
<proteinExistence type="inferred from homology"/>
<feature type="domain" description="Pectinesterase catalytic" evidence="10">
    <location>
        <begin position="257"/>
        <end position="553"/>
    </location>
</feature>
<feature type="domain" description="Pectinesterase inhibitor" evidence="11">
    <location>
        <begin position="34"/>
        <end position="163"/>
    </location>
</feature>
<keyword evidence="9" id="KW-0732">Signal</keyword>
<comment type="catalytic activity">
    <reaction evidence="9">
        <text>[(1-&gt;4)-alpha-D-galacturonosyl methyl ester](n) + n H2O = [(1-&gt;4)-alpha-D-galacturonosyl](n) + n methanol + n H(+)</text>
        <dbReference type="Rhea" id="RHEA:22380"/>
        <dbReference type="Rhea" id="RHEA-COMP:14570"/>
        <dbReference type="Rhea" id="RHEA-COMP:14573"/>
        <dbReference type="ChEBI" id="CHEBI:15377"/>
        <dbReference type="ChEBI" id="CHEBI:15378"/>
        <dbReference type="ChEBI" id="CHEBI:17790"/>
        <dbReference type="ChEBI" id="CHEBI:140522"/>
        <dbReference type="ChEBI" id="CHEBI:140523"/>
        <dbReference type="EC" id="3.1.1.11"/>
    </reaction>
</comment>
<protein>
    <recommendedName>
        <fullName evidence="9">Pectinesterase</fullName>
        <ecNumber evidence="9">3.1.1.11</ecNumber>
    </recommendedName>
</protein>
<evidence type="ECO:0000256" key="7">
    <source>
        <dbReference type="ARBA" id="ARBA00023085"/>
    </source>
</evidence>
<dbReference type="InterPro" id="IPR033131">
    <property type="entry name" value="Pectinesterase_Asp_AS"/>
</dbReference>
<evidence type="ECO:0000256" key="5">
    <source>
        <dbReference type="ARBA" id="ARBA00022512"/>
    </source>
</evidence>
<evidence type="ECO:0000256" key="1">
    <source>
        <dbReference type="ARBA" id="ARBA00004191"/>
    </source>
</evidence>
<comment type="pathway">
    <text evidence="2 9">Glycan metabolism; pectin degradation; 2-dehydro-3-deoxy-D-gluconate from pectin: step 1/5.</text>
</comment>
<comment type="similarity">
    <text evidence="4">In the C-terminal section; belongs to the pectinesterase family.</text>
</comment>
<dbReference type="GO" id="GO:0045490">
    <property type="term" value="P:pectin catabolic process"/>
    <property type="evidence" value="ECO:0007669"/>
    <property type="project" value="UniProtKB-UniRule"/>
</dbReference>
<dbReference type="RefSeq" id="XP_022154187.1">
    <property type="nucleotide sequence ID" value="XM_022298495.1"/>
</dbReference>
<reference evidence="13" key="1">
    <citation type="submission" date="2025-08" db="UniProtKB">
        <authorList>
            <consortium name="RefSeq"/>
        </authorList>
    </citation>
    <scope>IDENTIFICATION</scope>
    <source>
        <strain evidence="13">OHB3-1</strain>
    </source>
</reference>
<comment type="similarity">
    <text evidence="3">In the N-terminal section; belongs to the PMEI family.</text>
</comment>
<dbReference type="GeneID" id="111021503"/>
<evidence type="ECO:0000256" key="9">
    <source>
        <dbReference type="RuleBase" id="RU000589"/>
    </source>
</evidence>
<dbReference type="PROSITE" id="PS00503">
    <property type="entry name" value="PECTINESTERASE_2"/>
    <property type="match status" value="1"/>
</dbReference>
<evidence type="ECO:0000256" key="4">
    <source>
        <dbReference type="ARBA" id="ARBA00007786"/>
    </source>
</evidence>
<dbReference type="InterPro" id="IPR011050">
    <property type="entry name" value="Pectin_lyase_fold/virulence"/>
</dbReference>
<evidence type="ECO:0000256" key="3">
    <source>
        <dbReference type="ARBA" id="ARBA00006027"/>
    </source>
</evidence>
<dbReference type="Proteomes" id="UP000504603">
    <property type="component" value="Unplaced"/>
</dbReference>
<feature type="active site" evidence="8">
    <location>
        <position position="408"/>
    </location>
</feature>
<evidence type="ECO:0000256" key="2">
    <source>
        <dbReference type="ARBA" id="ARBA00005184"/>
    </source>
</evidence>
<evidence type="ECO:0000256" key="8">
    <source>
        <dbReference type="PROSITE-ProRule" id="PRU10040"/>
    </source>
</evidence>
<evidence type="ECO:0000259" key="11">
    <source>
        <dbReference type="Pfam" id="PF04043"/>
    </source>
</evidence>
<evidence type="ECO:0000313" key="12">
    <source>
        <dbReference type="Proteomes" id="UP000504603"/>
    </source>
</evidence>
<keyword evidence="5" id="KW-0964">Secreted</keyword>
<gene>
    <name evidence="13" type="primary">LOC111021503</name>
</gene>
<dbReference type="GO" id="GO:0004857">
    <property type="term" value="F:enzyme inhibitor activity"/>
    <property type="evidence" value="ECO:0007669"/>
    <property type="project" value="InterPro"/>
</dbReference>
<dbReference type="InterPro" id="IPR006501">
    <property type="entry name" value="Pectinesterase_inhib_dom"/>
</dbReference>